<feature type="compositionally biased region" description="Basic and acidic residues" evidence="1">
    <location>
        <begin position="434"/>
        <end position="455"/>
    </location>
</feature>
<feature type="region of interest" description="Disordered" evidence="1">
    <location>
        <begin position="209"/>
        <end position="229"/>
    </location>
</feature>
<evidence type="ECO:0000313" key="4">
    <source>
        <dbReference type="Proteomes" id="UP001187682"/>
    </source>
</evidence>
<accession>A0AAE8MTF9</accession>
<dbReference type="EMBL" id="ONZQ02000003">
    <property type="protein sequence ID" value="SPN99825.1"/>
    <property type="molecule type" value="Genomic_DNA"/>
</dbReference>
<feature type="compositionally biased region" description="Basic and acidic residues" evidence="1">
    <location>
        <begin position="580"/>
        <end position="609"/>
    </location>
</feature>
<feature type="compositionally biased region" description="Basic residues" evidence="1">
    <location>
        <begin position="926"/>
        <end position="935"/>
    </location>
</feature>
<feature type="compositionally biased region" description="Basic and acidic residues" evidence="1">
    <location>
        <begin position="647"/>
        <end position="663"/>
    </location>
</feature>
<feature type="compositionally biased region" description="Basic and acidic residues" evidence="1">
    <location>
        <begin position="682"/>
        <end position="733"/>
    </location>
</feature>
<proteinExistence type="predicted"/>
<dbReference type="PANTHER" id="PTHR42081">
    <property type="entry name" value="ZINC FINGER PROTEIN DHHC DOMAIN CONTAINING PROTEIN"/>
    <property type="match status" value="1"/>
</dbReference>
<feature type="compositionally biased region" description="Basic and acidic residues" evidence="1">
    <location>
        <begin position="373"/>
        <end position="387"/>
    </location>
</feature>
<sequence>MAERRYPAYNPDVLGRASTFNPARASMPVMPSTMGMGYNPVYPGDIHSYPTGPSRHDNGPIRYHHSTAPHPRGQGSPVYAATDDAPPRTSRLPRDVVPTTARTRRSSTIDSAGHRPIIITTTGTNARPPGHNSAARGRSRSPARDEYRPVGASIRAPRRQSRSGSMSRQPLAPPYSPMFASEDEYSSRIRGPEVVPAAGRADAYRTSRPTVLYPSNPRHTTVDIGDQYGYTKPGDLVQYDLEHPKHTRHRRHDSFDHYARPNVYYNPERRGFNIETHRTHDSTAGAAPRSSETRGGPPPTTWGLDRLNRNSAMYEPVSVPPAAPVPPPAAHHPDLTLATPRERRGSNRHARPVSLYQEAPPRPSRDNVTQWPRGDERPSRKERDHDQGVYVDELVSDRGFGIRTDLIPEPNDRRDRRERARKEYADSARLPANDLDHDWDRIEHVEARELDDGKEQRRRPPRVVNDEEEGGAARDRDAEPEPRRRLKDNLKAGLGIAASAVGLGPVVNKDGKSEGGEDGEASRERLDKDRKGKERYRKDLEGEDRDRKGKERYRKEFEDEAAPVFSSDDEDEVEIISARASDRYRPGEKAYISRDHQDRDRGRERDRMGPIDPSLGDAAPRSRSRSHSRHSQDVEGAASDGKPTKKSSRDVSRSDDGDADNTRKGSRRPSFNPNDKEDLDDIKEKLASMSVHDKKDQDGERVMVVDPRSDSATRSERPEPSASSRRDPVDQARDIINSASERKAVRVVSPPPHDREGPDAKPKKGILKAPRPKFPEDPNPMREGVAPHKNDEKLKEVPPGARWTRISRKIVNPDALEVGKERYEVRDDFVIVLRVLSREEIEAYAAATAVLRERKRRDLDRSKQGSDEEEEDDEDDRRRRRRRYRVREDPEDEERKGENDRRGRYRRHRRHDEEQEYGDEGELKRHEHHHHRRHREREGGS</sequence>
<feature type="region of interest" description="Disordered" evidence="1">
    <location>
        <begin position="849"/>
        <end position="941"/>
    </location>
</feature>
<dbReference type="InterPro" id="IPR058348">
    <property type="entry name" value="DUF8035"/>
</dbReference>
<feature type="compositionally biased region" description="Pro residues" evidence="1">
    <location>
        <begin position="318"/>
        <end position="330"/>
    </location>
</feature>
<keyword evidence="4" id="KW-1185">Reference proteome</keyword>
<feature type="compositionally biased region" description="Basic and acidic residues" evidence="1">
    <location>
        <begin position="471"/>
        <end position="490"/>
    </location>
</feature>
<name>A0AAE8MTF9_9PEZI</name>
<evidence type="ECO:0000259" key="2">
    <source>
        <dbReference type="Pfam" id="PF26118"/>
    </source>
</evidence>
<feature type="compositionally biased region" description="Basic and acidic residues" evidence="1">
    <location>
        <begin position="893"/>
        <end position="902"/>
    </location>
</feature>
<dbReference type="PANTHER" id="PTHR42081:SF2">
    <property type="entry name" value="NIPPED-B-LIKE PROTEIN B"/>
    <property type="match status" value="1"/>
</dbReference>
<reference evidence="3" key="1">
    <citation type="submission" date="2018-03" db="EMBL/GenBank/DDBJ databases">
        <authorList>
            <person name="Guldener U."/>
        </authorList>
    </citation>
    <scope>NUCLEOTIDE SEQUENCE</scope>
</reference>
<feature type="compositionally biased region" description="Basic and acidic residues" evidence="1">
    <location>
        <begin position="410"/>
        <end position="426"/>
    </location>
</feature>
<feature type="compositionally biased region" description="Basic and acidic residues" evidence="1">
    <location>
        <begin position="509"/>
        <end position="557"/>
    </location>
</feature>
<feature type="region of interest" description="Disordered" evidence="1">
    <location>
        <begin position="277"/>
        <end position="800"/>
    </location>
</feature>
<evidence type="ECO:0000256" key="1">
    <source>
        <dbReference type="SAM" id="MobiDB-lite"/>
    </source>
</evidence>
<dbReference type="AlphaFoldDB" id="A0AAE8MTF9"/>
<dbReference type="Proteomes" id="UP001187682">
    <property type="component" value="Unassembled WGS sequence"/>
</dbReference>
<protein>
    <recommendedName>
        <fullName evidence="2">DUF8035 domain-containing protein</fullName>
    </recommendedName>
</protein>
<organism evidence="3 4">
    <name type="scientific">Cephalotrichum gorgonifer</name>
    <dbReference type="NCBI Taxonomy" id="2041049"/>
    <lineage>
        <taxon>Eukaryota</taxon>
        <taxon>Fungi</taxon>
        <taxon>Dikarya</taxon>
        <taxon>Ascomycota</taxon>
        <taxon>Pezizomycotina</taxon>
        <taxon>Sordariomycetes</taxon>
        <taxon>Hypocreomycetidae</taxon>
        <taxon>Microascales</taxon>
        <taxon>Microascaceae</taxon>
        <taxon>Cephalotrichum</taxon>
    </lineage>
</organism>
<feature type="compositionally biased region" description="Basic and acidic residues" evidence="1">
    <location>
        <begin position="856"/>
        <end position="866"/>
    </location>
</feature>
<comment type="caution">
    <text evidence="3">The sequence shown here is derived from an EMBL/GenBank/DDBJ whole genome shotgun (WGS) entry which is preliminary data.</text>
</comment>
<evidence type="ECO:0000313" key="3">
    <source>
        <dbReference type="EMBL" id="SPN99825.1"/>
    </source>
</evidence>
<dbReference type="Pfam" id="PF26118">
    <property type="entry name" value="DUF8035"/>
    <property type="match status" value="1"/>
</dbReference>
<feature type="region of interest" description="Disordered" evidence="1">
    <location>
        <begin position="45"/>
        <end position="184"/>
    </location>
</feature>
<feature type="compositionally biased region" description="Basic and acidic residues" evidence="1">
    <location>
        <begin position="752"/>
        <end position="762"/>
    </location>
</feature>
<feature type="compositionally biased region" description="Basic and acidic residues" evidence="1">
    <location>
        <begin position="773"/>
        <end position="796"/>
    </location>
</feature>
<feature type="domain" description="DUF8035" evidence="2">
    <location>
        <begin position="801"/>
        <end position="854"/>
    </location>
</feature>
<gene>
    <name evidence="3" type="ORF">DNG_02677</name>
</gene>